<keyword evidence="10" id="KW-1185">Reference proteome</keyword>
<evidence type="ECO:0000256" key="3">
    <source>
        <dbReference type="ARBA" id="ARBA00022475"/>
    </source>
</evidence>
<evidence type="ECO:0000259" key="8">
    <source>
        <dbReference type="PROSITE" id="PS50928"/>
    </source>
</evidence>
<sequence length="287" mass="31110">MVSPARSDRGFDTVVNVLLGLVIVAAVLPLLVVVSASFTPYSEILSNGGYTLPTEFTLDGYRMVLADSRLQQGFVVTTFVTVVGTALNLVVSVLFAYPLSQHRLPGRRGILFVALLTTLFSAGIIPTYLVVKATGLLDTVWAMIIPTTISVFNVFILKTFFEGIPGELFEAARIDGAGELRLLLRIVVPLAVPVLMTIGLFYAVGHWNTFMAAVLYIRDADLQPLQVVLRNLLTEVSSDAAADPDAVVPTVTFRMSAVVLTALPMILLYPFIQKHFRHGVMLGSVKG</sequence>
<reference evidence="9 10" key="1">
    <citation type="journal article" date="2009" name="Stand. Genomic Sci.">
        <title>Complete genome sequence of Beutenbergia cavernae type strain (HKI 0122).</title>
        <authorList>
            <person name="Land M."/>
            <person name="Pukall R."/>
            <person name="Abt B."/>
            <person name="Goker M."/>
            <person name="Rohde M."/>
            <person name="Glavina Del Rio T."/>
            <person name="Tice H."/>
            <person name="Copeland A."/>
            <person name="Cheng J.F."/>
            <person name="Lucas S."/>
            <person name="Chen F."/>
            <person name="Nolan M."/>
            <person name="Bruce D."/>
            <person name="Goodwin L."/>
            <person name="Pitluck S."/>
            <person name="Ivanova N."/>
            <person name="Mavromatis K."/>
            <person name="Ovchinnikova G."/>
            <person name="Pati A."/>
            <person name="Chen A."/>
            <person name="Palaniappan K."/>
            <person name="Hauser L."/>
            <person name="Chang Y.J."/>
            <person name="Jefferies C.C."/>
            <person name="Saunders E."/>
            <person name="Brettin T."/>
            <person name="Detter J.C."/>
            <person name="Han C."/>
            <person name="Chain P."/>
            <person name="Bristow J."/>
            <person name="Eisen J.A."/>
            <person name="Markowitz V."/>
            <person name="Hugenholtz P."/>
            <person name="Kyrpides N.C."/>
            <person name="Klenk H.P."/>
            <person name="Lapidus A."/>
        </authorList>
    </citation>
    <scope>NUCLEOTIDE SEQUENCE [LARGE SCALE GENOMIC DNA]</scope>
    <source>
        <strain evidence="10">ATCC BAA-8 / DSM 12333 / NBRC 16432</strain>
    </source>
</reference>
<dbReference type="AlphaFoldDB" id="C5C501"/>
<dbReference type="GO" id="GO:0005886">
    <property type="term" value="C:plasma membrane"/>
    <property type="evidence" value="ECO:0007669"/>
    <property type="project" value="UniProtKB-SubCell"/>
</dbReference>
<feature type="transmembrane region" description="Helical" evidence="7">
    <location>
        <begin position="109"/>
        <end position="129"/>
    </location>
</feature>
<dbReference type="Pfam" id="PF00528">
    <property type="entry name" value="BPD_transp_1"/>
    <property type="match status" value="1"/>
</dbReference>
<dbReference type="KEGG" id="bcv:Bcav_1873"/>
<comment type="similarity">
    <text evidence="7">Belongs to the binding-protein-dependent transport system permease family.</text>
</comment>
<dbReference type="Gene3D" id="1.10.3720.10">
    <property type="entry name" value="MetI-like"/>
    <property type="match status" value="1"/>
</dbReference>
<feature type="transmembrane region" description="Helical" evidence="7">
    <location>
        <begin position="141"/>
        <end position="161"/>
    </location>
</feature>
<accession>C5C501</accession>
<gene>
    <name evidence="9" type="ordered locus">Bcav_1873</name>
</gene>
<keyword evidence="4 7" id="KW-0812">Transmembrane</keyword>
<evidence type="ECO:0000256" key="5">
    <source>
        <dbReference type="ARBA" id="ARBA00022989"/>
    </source>
</evidence>
<feature type="transmembrane region" description="Helical" evidence="7">
    <location>
        <begin position="14"/>
        <end position="38"/>
    </location>
</feature>
<feature type="transmembrane region" description="Helical" evidence="7">
    <location>
        <begin position="182"/>
        <end position="204"/>
    </location>
</feature>
<dbReference type="PANTHER" id="PTHR43744:SF9">
    <property type="entry name" value="POLYGALACTURONAN_RHAMNOGALACTURONAN TRANSPORT SYSTEM PERMEASE PROTEIN YTCP"/>
    <property type="match status" value="1"/>
</dbReference>
<keyword evidence="3" id="KW-1003">Cell membrane</keyword>
<dbReference type="PANTHER" id="PTHR43744">
    <property type="entry name" value="ABC TRANSPORTER PERMEASE PROTEIN MG189-RELATED-RELATED"/>
    <property type="match status" value="1"/>
</dbReference>
<protein>
    <submittedName>
        <fullName evidence="9">Binding-protein-dependent transport systems inner membrane component</fullName>
    </submittedName>
</protein>
<evidence type="ECO:0000313" key="10">
    <source>
        <dbReference type="Proteomes" id="UP000007962"/>
    </source>
</evidence>
<comment type="subcellular location">
    <subcellularLocation>
        <location evidence="1 7">Cell membrane</location>
        <topology evidence="1 7">Multi-pass membrane protein</topology>
    </subcellularLocation>
</comment>
<dbReference type="InterPro" id="IPR000515">
    <property type="entry name" value="MetI-like"/>
</dbReference>
<evidence type="ECO:0000256" key="6">
    <source>
        <dbReference type="ARBA" id="ARBA00023136"/>
    </source>
</evidence>
<dbReference type="SUPFAM" id="SSF161098">
    <property type="entry name" value="MetI-like"/>
    <property type="match status" value="1"/>
</dbReference>
<feature type="transmembrane region" description="Helical" evidence="7">
    <location>
        <begin position="253"/>
        <end position="272"/>
    </location>
</feature>
<dbReference type="OrthoDB" id="2063054at2"/>
<organism evidence="9 10">
    <name type="scientific">Beutenbergia cavernae (strain ATCC BAA-8 / DSM 12333 / CCUG 43141 / JCM 11478 / NBRC 16432 / NCIMB 13614 / HKI 0122)</name>
    <dbReference type="NCBI Taxonomy" id="471853"/>
    <lineage>
        <taxon>Bacteria</taxon>
        <taxon>Bacillati</taxon>
        <taxon>Actinomycetota</taxon>
        <taxon>Actinomycetes</taxon>
        <taxon>Micrococcales</taxon>
        <taxon>Beutenbergiaceae</taxon>
        <taxon>Beutenbergia</taxon>
    </lineage>
</organism>
<feature type="transmembrane region" description="Helical" evidence="7">
    <location>
        <begin position="73"/>
        <end position="97"/>
    </location>
</feature>
<dbReference type="eggNOG" id="COG0395">
    <property type="taxonomic scope" value="Bacteria"/>
</dbReference>
<keyword evidence="5 7" id="KW-1133">Transmembrane helix</keyword>
<evidence type="ECO:0000256" key="2">
    <source>
        <dbReference type="ARBA" id="ARBA00022448"/>
    </source>
</evidence>
<evidence type="ECO:0000256" key="1">
    <source>
        <dbReference type="ARBA" id="ARBA00004651"/>
    </source>
</evidence>
<dbReference type="HOGENOM" id="CLU_016047_1_0_11"/>
<dbReference type="EMBL" id="CP001618">
    <property type="protein sequence ID" value="ACQ80129.1"/>
    <property type="molecule type" value="Genomic_DNA"/>
</dbReference>
<dbReference type="InterPro" id="IPR035906">
    <property type="entry name" value="MetI-like_sf"/>
</dbReference>
<evidence type="ECO:0000256" key="4">
    <source>
        <dbReference type="ARBA" id="ARBA00022692"/>
    </source>
</evidence>
<dbReference type="CDD" id="cd06261">
    <property type="entry name" value="TM_PBP2"/>
    <property type="match status" value="1"/>
</dbReference>
<keyword evidence="6 7" id="KW-0472">Membrane</keyword>
<evidence type="ECO:0000313" key="9">
    <source>
        <dbReference type="EMBL" id="ACQ80129.1"/>
    </source>
</evidence>
<feature type="domain" description="ABC transmembrane type-1" evidence="8">
    <location>
        <begin position="74"/>
        <end position="269"/>
    </location>
</feature>
<keyword evidence="2 7" id="KW-0813">Transport</keyword>
<dbReference type="PROSITE" id="PS50928">
    <property type="entry name" value="ABC_TM1"/>
    <property type="match status" value="1"/>
</dbReference>
<name>C5C501_BEUC1</name>
<dbReference type="STRING" id="471853.Bcav_1873"/>
<proteinExistence type="inferred from homology"/>
<evidence type="ECO:0000256" key="7">
    <source>
        <dbReference type="RuleBase" id="RU363032"/>
    </source>
</evidence>
<dbReference type="GO" id="GO:0055085">
    <property type="term" value="P:transmembrane transport"/>
    <property type="evidence" value="ECO:0007669"/>
    <property type="project" value="InterPro"/>
</dbReference>
<dbReference type="Proteomes" id="UP000007962">
    <property type="component" value="Chromosome"/>
</dbReference>